<keyword evidence="7" id="KW-0966">Cell projection</keyword>
<dbReference type="PROSITE" id="PS51257">
    <property type="entry name" value="PROKAR_LIPOPROTEIN"/>
    <property type="match status" value="1"/>
</dbReference>
<keyword evidence="4" id="KW-0472">Membrane</keyword>
<dbReference type="GO" id="GO:0009279">
    <property type="term" value="C:cell outer membrane"/>
    <property type="evidence" value="ECO:0007669"/>
    <property type="project" value="UniProtKB-SubCell"/>
</dbReference>
<dbReference type="GO" id="GO:0071973">
    <property type="term" value="P:bacterial-type flagellum-dependent cell motility"/>
    <property type="evidence" value="ECO:0007669"/>
    <property type="project" value="InterPro"/>
</dbReference>
<keyword evidence="7" id="KW-0969">Cilium</keyword>
<proteinExistence type="inferred from homology"/>
<dbReference type="InterPro" id="IPR000527">
    <property type="entry name" value="Flag_Lring"/>
</dbReference>
<keyword evidence="5" id="KW-0975">Bacterial flagellum</keyword>
<dbReference type="GO" id="GO:0003774">
    <property type="term" value="F:cytoskeletal motor activity"/>
    <property type="evidence" value="ECO:0007669"/>
    <property type="project" value="InterPro"/>
</dbReference>
<organism evidence="7">
    <name type="scientific">anaerobic digester metagenome</name>
    <dbReference type="NCBI Taxonomy" id="1263854"/>
    <lineage>
        <taxon>unclassified sequences</taxon>
        <taxon>metagenomes</taxon>
        <taxon>ecological metagenomes</taxon>
    </lineage>
</organism>
<evidence type="ECO:0000256" key="1">
    <source>
        <dbReference type="ARBA" id="ARBA00004365"/>
    </source>
</evidence>
<evidence type="ECO:0000256" key="5">
    <source>
        <dbReference type="ARBA" id="ARBA00023143"/>
    </source>
</evidence>
<evidence type="ECO:0000256" key="2">
    <source>
        <dbReference type="ARBA" id="ARBA00004442"/>
    </source>
</evidence>
<dbReference type="EMBL" id="CAADRM010000132">
    <property type="protein sequence ID" value="VFU17329.1"/>
    <property type="molecule type" value="Genomic_DNA"/>
</dbReference>
<name>A0A485M5Z5_9ZZZZ</name>
<dbReference type="GO" id="GO:0009427">
    <property type="term" value="C:bacterial-type flagellum basal body, distal rod, L ring"/>
    <property type="evidence" value="ECO:0007669"/>
    <property type="project" value="InterPro"/>
</dbReference>
<keyword evidence="7" id="KW-0282">Flagellum</keyword>
<keyword evidence="3" id="KW-0732">Signal</keyword>
<evidence type="ECO:0000256" key="4">
    <source>
        <dbReference type="ARBA" id="ARBA00023136"/>
    </source>
</evidence>
<dbReference type="HAMAP" id="MF_00415">
    <property type="entry name" value="FlgH"/>
    <property type="match status" value="1"/>
</dbReference>
<dbReference type="PANTHER" id="PTHR34933">
    <property type="entry name" value="FLAGELLAR L-RING PROTEIN"/>
    <property type="match status" value="1"/>
</dbReference>
<sequence length="231" mass="24910">MKVYQTVFLLAVIISLSACSHMKPPPGLSEDQFAIPVEEPYEGPASPGSLWSPGAKFTDMYSDARAHRVGDIVVVQIVESSSANKEAKTEADRTSSMDNSIADVLGLPLDRSSVLGYGITPSVSASSASEFEGEGKTSRKGTISGTVSARVERILPSGNMVIRGKKQTRVNSENQYIIISGIIRPEDISVNNTIQSTYIADMQLDYYGSGIIGDQQNKGFIARAIDKVWPF</sequence>
<protein>
    <submittedName>
        <fullName evidence="7">Flagellar L-ring protein</fullName>
    </submittedName>
</protein>
<keyword evidence="6" id="KW-0998">Cell outer membrane</keyword>
<accession>A0A485M5Z5</accession>
<evidence type="ECO:0000256" key="3">
    <source>
        <dbReference type="ARBA" id="ARBA00022729"/>
    </source>
</evidence>
<dbReference type="Pfam" id="PF02107">
    <property type="entry name" value="FlgH"/>
    <property type="match status" value="1"/>
</dbReference>
<evidence type="ECO:0000256" key="6">
    <source>
        <dbReference type="ARBA" id="ARBA00023237"/>
    </source>
</evidence>
<dbReference type="PANTHER" id="PTHR34933:SF1">
    <property type="entry name" value="FLAGELLAR L-RING PROTEIN"/>
    <property type="match status" value="1"/>
</dbReference>
<comment type="subcellular location">
    <subcellularLocation>
        <location evidence="1">Bacterial flagellum</location>
    </subcellularLocation>
    <subcellularLocation>
        <location evidence="2">Cell outer membrane</location>
    </subcellularLocation>
</comment>
<gene>
    <name evidence="7" type="primary">flgH</name>
    <name evidence="7" type="ORF">SCFA_660013</name>
</gene>
<evidence type="ECO:0000313" key="7">
    <source>
        <dbReference type="EMBL" id="VFU17329.1"/>
    </source>
</evidence>
<dbReference type="PRINTS" id="PR01008">
    <property type="entry name" value="FLGLRINGFLGH"/>
</dbReference>
<reference evidence="7" key="1">
    <citation type="submission" date="2019-03" db="EMBL/GenBank/DDBJ databases">
        <authorList>
            <person name="Hao L."/>
        </authorList>
    </citation>
    <scope>NUCLEOTIDE SEQUENCE</scope>
</reference>
<dbReference type="AlphaFoldDB" id="A0A485M5Z5"/>